<name>A0A2M9FUI4_ENTMU</name>
<accession>A0A2M9FUI4</accession>
<gene>
    <name evidence="1" type="ORF">HI921_14515</name>
</gene>
<dbReference type="RefSeq" id="WP_100494997.1">
    <property type="nucleotide sequence ID" value="NZ_JABCAG010000068.1"/>
</dbReference>
<evidence type="ECO:0000313" key="2">
    <source>
        <dbReference type="Proteomes" id="UP000557857"/>
    </source>
</evidence>
<sequence>MNVNEALELLEDMPAEAMLYFWVISNGKKCLMTPSKFKLNPDGDRVGIESEIVIAMDAEEAE</sequence>
<organism evidence="1 2">
    <name type="scientific">Enterococcus mundtii</name>
    <dbReference type="NCBI Taxonomy" id="53346"/>
    <lineage>
        <taxon>Bacteria</taxon>
        <taxon>Bacillati</taxon>
        <taxon>Bacillota</taxon>
        <taxon>Bacilli</taxon>
        <taxon>Lactobacillales</taxon>
        <taxon>Enterococcaceae</taxon>
        <taxon>Enterococcus</taxon>
    </lineage>
</organism>
<protein>
    <submittedName>
        <fullName evidence="1">Uncharacterized protein</fullName>
    </submittedName>
</protein>
<evidence type="ECO:0000313" key="1">
    <source>
        <dbReference type="EMBL" id="NMP59655.1"/>
    </source>
</evidence>
<dbReference type="Proteomes" id="UP000557857">
    <property type="component" value="Unassembled WGS sequence"/>
</dbReference>
<proteinExistence type="predicted"/>
<dbReference type="AlphaFoldDB" id="A0A2M9FUI4"/>
<comment type="caution">
    <text evidence="1">The sequence shown here is derived from an EMBL/GenBank/DDBJ whole genome shotgun (WGS) entry which is preliminary data.</text>
</comment>
<reference evidence="1 2" key="1">
    <citation type="submission" date="2020-04" db="EMBL/GenBank/DDBJ databases">
        <authorList>
            <person name="Abaymova A."/>
            <person name="Teymurazov M."/>
            <person name="Tazyna O."/>
            <person name="Chatushin Y."/>
            <person name="Svetoch E."/>
            <person name="Pereligyn V."/>
            <person name="Pohylenko V."/>
            <person name="Platonov M."/>
            <person name="Kartsev N."/>
            <person name="Skryabin Y."/>
            <person name="Sizova A."/>
            <person name="Solomentsev V."/>
            <person name="Kislichkina A."/>
            <person name="Bogun A."/>
        </authorList>
    </citation>
    <scope>NUCLEOTIDE SEQUENCE [LARGE SCALE GENOMIC DNA]</scope>
    <source>
        <strain evidence="2">SCPM-O-B-8398 (E28)</strain>
    </source>
</reference>
<dbReference type="EMBL" id="JABCAG010000068">
    <property type="protein sequence ID" value="NMP59655.1"/>
    <property type="molecule type" value="Genomic_DNA"/>
</dbReference>